<keyword evidence="2" id="KW-0378">Hydrolase</keyword>
<keyword evidence="2" id="KW-0121">Carboxypeptidase</keyword>
<comment type="similarity">
    <text evidence="1">Belongs to the peptidase S10 family.</text>
</comment>
<proteinExistence type="inferred from homology"/>
<dbReference type="GO" id="GO:0004185">
    <property type="term" value="F:serine-type carboxypeptidase activity"/>
    <property type="evidence" value="ECO:0007669"/>
    <property type="project" value="InterPro"/>
</dbReference>
<dbReference type="GO" id="GO:0006508">
    <property type="term" value="P:proteolysis"/>
    <property type="evidence" value="ECO:0007669"/>
    <property type="project" value="InterPro"/>
</dbReference>
<comment type="caution">
    <text evidence="2">The sequence shown here is derived from an EMBL/GenBank/DDBJ whole genome shotgun (WGS) entry which is preliminary data.</text>
</comment>
<accession>A0AAV9CQ74</accession>
<dbReference type="GO" id="GO:0016747">
    <property type="term" value="F:acyltransferase activity, transferring groups other than amino-acyl groups"/>
    <property type="evidence" value="ECO:0007669"/>
    <property type="project" value="TreeGrafter"/>
</dbReference>
<dbReference type="InterPro" id="IPR029058">
    <property type="entry name" value="AB_hydrolase_fold"/>
</dbReference>
<evidence type="ECO:0000313" key="2">
    <source>
        <dbReference type="EMBL" id="KAK1290671.1"/>
    </source>
</evidence>
<dbReference type="PANTHER" id="PTHR11802">
    <property type="entry name" value="SERINE PROTEASE FAMILY S10 SERINE CARBOXYPEPTIDASE"/>
    <property type="match status" value="1"/>
</dbReference>
<evidence type="ECO:0000313" key="3">
    <source>
        <dbReference type="Proteomes" id="UP001180020"/>
    </source>
</evidence>
<reference evidence="2" key="1">
    <citation type="journal article" date="2023" name="Nat. Commun.">
        <title>Diploid and tetraploid genomes of Acorus and the evolution of monocots.</title>
        <authorList>
            <person name="Ma L."/>
            <person name="Liu K.W."/>
            <person name="Li Z."/>
            <person name="Hsiao Y.Y."/>
            <person name="Qi Y."/>
            <person name="Fu T."/>
            <person name="Tang G.D."/>
            <person name="Zhang D."/>
            <person name="Sun W.H."/>
            <person name="Liu D.K."/>
            <person name="Li Y."/>
            <person name="Chen G.Z."/>
            <person name="Liu X.D."/>
            <person name="Liao X.Y."/>
            <person name="Jiang Y.T."/>
            <person name="Yu X."/>
            <person name="Hao Y."/>
            <person name="Huang J."/>
            <person name="Zhao X.W."/>
            <person name="Ke S."/>
            <person name="Chen Y.Y."/>
            <person name="Wu W.L."/>
            <person name="Hsu J.L."/>
            <person name="Lin Y.F."/>
            <person name="Huang M.D."/>
            <person name="Li C.Y."/>
            <person name="Huang L."/>
            <person name="Wang Z.W."/>
            <person name="Zhao X."/>
            <person name="Zhong W.Y."/>
            <person name="Peng D.H."/>
            <person name="Ahmad S."/>
            <person name="Lan S."/>
            <person name="Zhang J.S."/>
            <person name="Tsai W.C."/>
            <person name="Van de Peer Y."/>
            <person name="Liu Z.J."/>
        </authorList>
    </citation>
    <scope>NUCLEOTIDE SEQUENCE</scope>
    <source>
        <strain evidence="2">CP</strain>
    </source>
</reference>
<name>A0AAV9CQ74_ACOCL</name>
<reference evidence="2" key="2">
    <citation type="submission" date="2023-06" db="EMBL/GenBank/DDBJ databases">
        <authorList>
            <person name="Ma L."/>
            <person name="Liu K.-W."/>
            <person name="Li Z."/>
            <person name="Hsiao Y.-Y."/>
            <person name="Qi Y."/>
            <person name="Fu T."/>
            <person name="Tang G."/>
            <person name="Zhang D."/>
            <person name="Sun W.-H."/>
            <person name="Liu D.-K."/>
            <person name="Li Y."/>
            <person name="Chen G.-Z."/>
            <person name="Liu X.-D."/>
            <person name="Liao X.-Y."/>
            <person name="Jiang Y.-T."/>
            <person name="Yu X."/>
            <person name="Hao Y."/>
            <person name="Huang J."/>
            <person name="Zhao X.-W."/>
            <person name="Ke S."/>
            <person name="Chen Y.-Y."/>
            <person name="Wu W.-L."/>
            <person name="Hsu J.-L."/>
            <person name="Lin Y.-F."/>
            <person name="Huang M.-D."/>
            <person name="Li C.-Y."/>
            <person name="Huang L."/>
            <person name="Wang Z.-W."/>
            <person name="Zhao X."/>
            <person name="Zhong W.-Y."/>
            <person name="Peng D.-H."/>
            <person name="Ahmad S."/>
            <person name="Lan S."/>
            <person name="Zhang J.-S."/>
            <person name="Tsai W.-C."/>
            <person name="Van De Peer Y."/>
            <person name="Liu Z.-J."/>
        </authorList>
    </citation>
    <scope>NUCLEOTIDE SEQUENCE</scope>
    <source>
        <strain evidence="2">CP</strain>
        <tissue evidence="2">Leaves</tissue>
    </source>
</reference>
<dbReference type="Pfam" id="PF00450">
    <property type="entry name" value="Peptidase_S10"/>
    <property type="match status" value="1"/>
</dbReference>
<sequence>MKDMEGGRAKYLNLKSAKKRCRGQYLEPMNSQCAEDVKAMQYSYGFMLSYYWANDETVREALYIKKGTVKEWIRCNKRDDYVQDISNSLPYHFNVTTRGYRALIYGGDHDMQLPHLATQAAIRSLNYSIIDQWRPFIIDGQVAGFTRSYANNLTFALVKGGGHTCPETQPKESCAMFERWISHDPL</sequence>
<dbReference type="AlphaFoldDB" id="A0AAV9CQ74"/>
<keyword evidence="3" id="KW-1185">Reference proteome</keyword>
<dbReference type="Proteomes" id="UP001180020">
    <property type="component" value="Unassembled WGS sequence"/>
</dbReference>
<organism evidence="2 3">
    <name type="scientific">Acorus calamus</name>
    <name type="common">Sweet flag</name>
    <dbReference type="NCBI Taxonomy" id="4465"/>
    <lineage>
        <taxon>Eukaryota</taxon>
        <taxon>Viridiplantae</taxon>
        <taxon>Streptophyta</taxon>
        <taxon>Embryophyta</taxon>
        <taxon>Tracheophyta</taxon>
        <taxon>Spermatophyta</taxon>
        <taxon>Magnoliopsida</taxon>
        <taxon>Liliopsida</taxon>
        <taxon>Acoraceae</taxon>
        <taxon>Acorus</taxon>
    </lineage>
</organism>
<dbReference type="Gene3D" id="3.40.50.1820">
    <property type="entry name" value="alpha/beta hydrolase"/>
    <property type="match status" value="1"/>
</dbReference>
<protein>
    <submittedName>
        <fullName evidence="2">Serine carboxypeptidase-like 2</fullName>
    </submittedName>
</protein>
<evidence type="ECO:0000256" key="1">
    <source>
        <dbReference type="ARBA" id="ARBA00009431"/>
    </source>
</evidence>
<keyword evidence="2" id="KW-0645">Protease</keyword>
<dbReference type="GO" id="GO:0019748">
    <property type="term" value="P:secondary metabolic process"/>
    <property type="evidence" value="ECO:0007669"/>
    <property type="project" value="TreeGrafter"/>
</dbReference>
<dbReference type="SUPFAM" id="SSF53474">
    <property type="entry name" value="alpha/beta-Hydrolases"/>
    <property type="match status" value="1"/>
</dbReference>
<dbReference type="InterPro" id="IPR001563">
    <property type="entry name" value="Peptidase_S10"/>
</dbReference>
<dbReference type="PANTHER" id="PTHR11802:SF29">
    <property type="entry name" value="SERINE CARBOXYPEPTIDASE-LIKE 19"/>
    <property type="match status" value="1"/>
</dbReference>
<dbReference type="EMBL" id="JAUJYO010000018">
    <property type="protein sequence ID" value="KAK1290671.1"/>
    <property type="molecule type" value="Genomic_DNA"/>
</dbReference>
<gene>
    <name evidence="2" type="primary">SCPL2</name>
    <name evidence="2" type="ORF">QJS10_CPB18g00803</name>
</gene>